<evidence type="ECO:0000256" key="2">
    <source>
        <dbReference type="ARBA" id="ARBA00009726"/>
    </source>
</evidence>
<comment type="subcellular location">
    <subcellularLocation>
        <location evidence="1">Membrane</location>
        <topology evidence="1">Multi-pass membrane protein</topology>
    </subcellularLocation>
</comment>
<evidence type="ECO:0000256" key="5">
    <source>
        <dbReference type="ARBA" id="ARBA00022840"/>
    </source>
</evidence>
<accession>A0A182XV60</accession>
<dbReference type="GO" id="GO:0016020">
    <property type="term" value="C:membrane"/>
    <property type="evidence" value="ECO:0007669"/>
    <property type="project" value="UniProtKB-SubCell"/>
</dbReference>
<dbReference type="VEuPathDB" id="VectorBase:ASTE009978"/>
<evidence type="ECO:0000313" key="8">
    <source>
        <dbReference type="EnsemblMetazoa" id="ASTEI00096-PA"/>
    </source>
</evidence>
<keyword evidence="7" id="KW-0472">Membrane</keyword>
<evidence type="ECO:0000256" key="7">
    <source>
        <dbReference type="ARBA" id="ARBA00023136"/>
    </source>
</evidence>
<protein>
    <recommendedName>
        <fullName evidence="10">ABC transmembrane type-1 domain-containing protein</fullName>
    </recommendedName>
</protein>
<dbReference type="Gene3D" id="1.20.1560.10">
    <property type="entry name" value="ABC transporter type 1, transmembrane domain"/>
    <property type="match status" value="1"/>
</dbReference>
<comment type="similarity">
    <text evidence="2">Belongs to the ABC transporter superfamily. ABCC family. Conjugate transporter (TC 3.A.1.208) subfamily.</text>
</comment>
<dbReference type="SUPFAM" id="SSF90123">
    <property type="entry name" value="ABC transporter transmembrane region"/>
    <property type="match status" value="1"/>
</dbReference>
<sequence length="411" mass="45749">MFRKGYSQRFEISDLYEPLEEDRANRLGDRLERQWNRQLELQSRTASHSPSLVRAIFRTLWKEWLTLSVLALLAEVVLRLLQPIFLGRMLLYFREGSNMTHEDALYYAGCMVAVRAIIVLCDNQYGIISVLTGIAELGEGLVATRRLQRFLEYDEVQDQKGQEGTAAKSDGKQEHENGTVGETLRLLAEPNDGLLSDEVGRVQAQGTPADLQTRGIELEHLEAGESDEDTSTTVRKISHTSTSSTVTVDSVTLEELTSGDPNDADIGKEKFEASSQGSVPGSVFLQYVSSAGSWLIFVGLVLLFAVTQLVVSIADWWLSYWTALEERGALETAPASNQTQPPEELEGAREHLLTRDTCVLVHVTLVCTIFFVAILRAFGFYRAIVLATGHDEAENLMKMVHNLPPNNGDKE</sequence>
<dbReference type="InterPro" id="IPR036640">
    <property type="entry name" value="ABC1_TM_sf"/>
</dbReference>
<evidence type="ECO:0000256" key="4">
    <source>
        <dbReference type="ARBA" id="ARBA00022741"/>
    </source>
</evidence>
<evidence type="ECO:0000256" key="6">
    <source>
        <dbReference type="ARBA" id="ARBA00022989"/>
    </source>
</evidence>
<keyword evidence="6" id="KW-1133">Transmembrane helix</keyword>
<dbReference type="VEuPathDB" id="VectorBase:ASTEI00096"/>
<dbReference type="GO" id="GO:0042626">
    <property type="term" value="F:ATPase-coupled transmembrane transporter activity"/>
    <property type="evidence" value="ECO:0007669"/>
    <property type="project" value="TreeGrafter"/>
</dbReference>
<name>A0A182XV60_ANOST</name>
<dbReference type="EnsemblMetazoa" id="ASTEI00096-RA">
    <property type="protein sequence ID" value="ASTEI00096-PA"/>
    <property type="gene ID" value="ASTEI00096"/>
</dbReference>
<dbReference type="GO" id="GO:0005524">
    <property type="term" value="F:ATP binding"/>
    <property type="evidence" value="ECO:0007669"/>
    <property type="project" value="UniProtKB-KW"/>
</dbReference>
<evidence type="ECO:0008006" key="10">
    <source>
        <dbReference type="Google" id="ProtNLM"/>
    </source>
</evidence>
<keyword evidence="9" id="KW-1185">Reference proteome</keyword>
<proteinExistence type="inferred from homology"/>
<evidence type="ECO:0000256" key="3">
    <source>
        <dbReference type="ARBA" id="ARBA00022692"/>
    </source>
</evidence>
<dbReference type="VEuPathDB" id="VectorBase:ASTEI20_036525"/>
<reference evidence="9" key="1">
    <citation type="journal article" date="2014" name="Genome Biol.">
        <title>Genome analysis of a major urban malaria vector mosquito, Anopheles stephensi.</title>
        <authorList>
            <person name="Jiang X."/>
            <person name="Peery A."/>
            <person name="Hall A.B."/>
            <person name="Sharma A."/>
            <person name="Chen X.G."/>
            <person name="Waterhouse R.M."/>
            <person name="Komissarov A."/>
            <person name="Riehle M.M."/>
            <person name="Shouche Y."/>
            <person name="Sharakhova M.V."/>
            <person name="Lawson D."/>
            <person name="Pakpour N."/>
            <person name="Arensburger P."/>
            <person name="Davidson V.L."/>
            <person name="Eiglmeier K."/>
            <person name="Emrich S."/>
            <person name="George P."/>
            <person name="Kennedy R.C."/>
            <person name="Mane S.P."/>
            <person name="Maslen G."/>
            <person name="Oringanje C."/>
            <person name="Qi Y."/>
            <person name="Settlage R."/>
            <person name="Tojo M."/>
            <person name="Tubio J.M."/>
            <person name="Unger M.F."/>
            <person name="Wang B."/>
            <person name="Vernick K.D."/>
            <person name="Ribeiro J.M."/>
            <person name="James A.A."/>
            <person name="Michel K."/>
            <person name="Riehle M.A."/>
            <person name="Luckhart S."/>
            <person name="Sharakhov I.V."/>
            <person name="Tu Z."/>
        </authorList>
    </citation>
    <scope>NUCLEOTIDE SEQUENCE [LARGE SCALE GENOMIC DNA]</scope>
    <source>
        <strain evidence="9">Indian</strain>
    </source>
</reference>
<dbReference type="AlphaFoldDB" id="A0A182XV60"/>
<dbReference type="Proteomes" id="UP000076408">
    <property type="component" value="Unassembled WGS sequence"/>
</dbReference>
<reference evidence="8" key="2">
    <citation type="submission" date="2020-05" db="UniProtKB">
        <authorList>
            <consortium name="EnsemblMetazoa"/>
        </authorList>
    </citation>
    <scope>IDENTIFICATION</scope>
    <source>
        <strain evidence="8">Indian</strain>
    </source>
</reference>
<evidence type="ECO:0000313" key="9">
    <source>
        <dbReference type="Proteomes" id="UP000076408"/>
    </source>
</evidence>
<evidence type="ECO:0000256" key="1">
    <source>
        <dbReference type="ARBA" id="ARBA00004141"/>
    </source>
</evidence>
<dbReference type="STRING" id="30069.A0A182XV60"/>
<dbReference type="PANTHER" id="PTHR24223">
    <property type="entry name" value="ATP-BINDING CASSETTE SUB-FAMILY C"/>
    <property type="match status" value="1"/>
</dbReference>
<organism evidence="8 9">
    <name type="scientific">Anopheles stephensi</name>
    <name type="common">Indo-Pakistan malaria mosquito</name>
    <dbReference type="NCBI Taxonomy" id="30069"/>
    <lineage>
        <taxon>Eukaryota</taxon>
        <taxon>Metazoa</taxon>
        <taxon>Ecdysozoa</taxon>
        <taxon>Arthropoda</taxon>
        <taxon>Hexapoda</taxon>
        <taxon>Insecta</taxon>
        <taxon>Pterygota</taxon>
        <taxon>Neoptera</taxon>
        <taxon>Endopterygota</taxon>
        <taxon>Diptera</taxon>
        <taxon>Nematocera</taxon>
        <taxon>Culicoidea</taxon>
        <taxon>Culicidae</taxon>
        <taxon>Anophelinae</taxon>
        <taxon>Anopheles</taxon>
    </lineage>
</organism>
<keyword evidence="3" id="KW-0812">Transmembrane</keyword>
<dbReference type="PANTHER" id="PTHR24223:SF456">
    <property type="entry name" value="MULTIDRUG RESISTANCE-ASSOCIATED PROTEIN LETHAL(2)03659"/>
    <property type="match status" value="1"/>
</dbReference>
<dbReference type="InterPro" id="IPR050173">
    <property type="entry name" value="ABC_transporter_C-like"/>
</dbReference>
<keyword evidence="4" id="KW-0547">Nucleotide-binding</keyword>
<keyword evidence="5" id="KW-0067">ATP-binding</keyword>